<dbReference type="EMBL" id="KZ502052">
    <property type="protein sequence ID" value="PKU84159.1"/>
    <property type="molecule type" value="Genomic_DNA"/>
</dbReference>
<proteinExistence type="predicted"/>
<dbReference type="PANTHER" id="PTHR11439">
    <property type="entry name" value="GAG-POL-RELATED RETROTRANSPOSON"/>
    <property type="match status" value="1"/>
</dbReference>
<reference evidence="1 2" key="2">
    <citation type="journal article" date="2017" name="Nature">
        <title>The Apostasia genome and the evolution of orchids.</title>
        <authorList>
            <person name="Zhang G.Q."/>
            <person name="Liu K.W."/>
            <person name="Li Z."/>
            <person name="Lohaus R."/>
            <person name="Hsiao Y.Y."/>
            <person name="Niu S.C."/>
            <person name="Wang J.Y."/>
            <person name="Lin Y.C."/>
            <person name="Xu Q."/>
            <person name="Chen L.J."/>
            <person name="Yoshida K."/>
            <person name="Fujiwara S."/>
            <person name="Wang Z.W."/>
            <person name="Zhang Y.Q."/>
            <person name="Mitsuda N."/>
            <person name="Wang M."/>
            <person name="Liu G.H."/>
            <person name="Pecoraro L."/>
            <person name="Huang H.X."/>
            <person name="Xiao X.J."/>
            <person name="Lin M."/>
            <person name="Wu X.Y."/>
            <person name="Wu W.L."/>
            <person name="Chen Y.Y."/>
            <person name="Chang S.B."/>
            <person name="Sakamoto S."/>
            <person name="Ohme-Takagi M."/>
            <person name="Yagi M."/>
            <person name="Zeng S.J."/>
            <person name="Shen C.Y."/>
            <person name="Yeh C.M."/>
            <person name="Luo Y.B."/>
            <person name="Tsai W.C."/>
            <person name="Van de Peer Y."/>
            <person name="Liu Z.J."/>
        </authorList>
    </citation>
    <scope>NUCLEOTIDE SEQUENCE [LARGE SCALE GENOMIC DNA]</scope>
    <source>
        <tissue evidence="1">The whole plant</tissue>
    </source>
</reference>
<name>A0A2I0X8B3_9ASPA</name>
<dbReference type="AlphaFoldDB" id="A0A2I0X8B3"/>
<dbReference type="SUPFAM" id="SSF56672">
    <property type="entry name" value="DNA/RNA polymerases"/>
    <property type="match status" value="1"/>
</dbReference>
<organism evidence="1 2">
    <name type="scientific">Dendrobium catenatum</name>
    <dbReference type="NCBI Taxonomy" id="906689"/>
    <lineage>
        <taxon>Eukaryota</taxon>
        <taxon>Viridiplantae</taxon>
        <taxon>Streptophyta</taxon>
        <taxon>Embryophyta</taxon>
        <taxon>Tracheophyta</taxon>
        <taxon>Spermatophyta</taxon>
        <taxon>Magnoliopsida</taxon>
        <taxon>Liliopsida</taxon>
        <taxon>Asparagales</taxon>
        <taxon>Orchidaceae</taxon>
        <taxon>Epidendroideae</taxon>
        <taxon>Malaxideae</taxon>
        <taxon>Dendrobiinae</taxon>
        <taxon>Dendrobium</taxon>
    </lineage>
</organism>
<keyword evidence="2" id="KW-1185">Reference proteome</keyword>
<dbReference type="InterPro" id="IPR043502">
    <property type="entry name" value="DNA/RNA_pol_sf"/>
</dbReference>
<dbReference type="CDD" id="cd09272">
    <property type="entry name" value="RNase_HI_RT_Ty1"/>
    <property type="match status" value="1"/>
</dbReference>
<evidence type="ECO:0000313" key="2">
    <source>
        <dbReference type="Proteomes" id="UP000233837"/>
    </source>
</evidence>
<dbReference type="Proteomes" id="UP000233837">
    <property type="component" value="Unassembled WGS sequence"/>
</dbReference>
<gene>
    <name evidence="1" type="ORF">MA16_Dca002671</name>
</gene>
<evidence type="ECO:0000313" key="1">
    <source>
        <dbReference type="EMBL" id="PKU84159.1"/>
    </source>
</evidence>
<accession>A0A2I0X8B3</accession>
<reference evidence="1 2" key="1">
    <citation type="journal article" date="2016" name="Sci. Rep.">
        <title>The Dendrobium catenatum Lindl. genome sequence provides insights into polysaccharide synthase, floral development and adaptive evolution.</title>
        <authorList>
            <person name="Zhang G.Q."/>
            <person name="Xu Q."/>
            <person name="Bian C."/>
            <person name="Tsai W.C."/>
            <person name="Yeh C.M."/>
            <person name="Liu K.W."/>
            <person name="Yoshida K."/>
            <person name="Zhang L.S."/>
            <person name="Chang S.B."/>
            <person name="Chen F."/>
            <person name="Shi Y."/>
            <person name="Su Y.Y."/>
            <person name="Zhang Y.Q."/>
            <person name="Chen L.J."/>
            <person name="Yin Y."/>
            <person name="Lin M."/>
            <person name="Huang H."/>
            <person name="Deng H."/>
            <person name="Wang Z.W."/>
            <person name="Zhu S.L."/>
            <person name="Zhao X."/>
            <person name="Deng C."/>
            <person name="Niu S.C."/>
            <person name="Huang J."/>
            <person name="Wang M."/>
            <person name="Liu G.H."/>
            <person name="Yang H.J."/>
            <person name="Xiao X.J."/>
            <person name="Hsiao Y.Y."/>
            <person name="Wu W.L."/>
            <person name="Chen Y.Y."/>
            <person name="Mitsuda N."/>
            <person name="Ohme-Takagi M."/>
            <person name="Luo Y.B."/>
            <person name="Van de Peer Y."/>
            <person name="Liu Z.J."/>
        </authorList>
    </citation>
    <scope>NUCLEOTIDE SEQUENCE [LARGE SCALE GENOMIC DNA]</scope>
    <source>
        <tissue evidence="1">The whole plant</tissue>
    </source>
</reference>
<sequence>MHNLTNKHYQSLKRLLRYIKGTQHYGIPFIEGDLTLQTFVDADWAADQTDRKSVTGFCSFLGPNLLSWQVKKQATVSKSSTEAEYRALSSATSDVIWLRRLLAEFHENQLQPTVIHCDNTSALALAKNPVFHARTKHIEIYYHFISEHVKSNAITLHHINSADQPADILTKALSPARFCALRTKLTIQSQDAQLARGC</sequence>
<protein>
    <submittedName>
        <fullName evidence="1">Retrovirus-related Pol polyprotein from transposon TNT 1-94</fullName>
    </submittedName>
</protein>
<dbReference type="PANTHER" id="PTHR11439:SF483">
    <property type="entry name" value="PEPTIDE SYNTHASE GLIP-LIKE, PUTATIVE (AFU_ORTHOLOGUE AFUA_3G12920)-RELATED"/>
    <property type="match status" value="1"/>
</dbReference>